<keyword evidence="2" id="KW-0732">Signal</keyword>
<evidence type="ECO:0000313" key="3">
    <source>
        <dbReference type="EMBL" id="CAD7620153.1"/>
    </source>
</evidence>
<protein>
    <submittedName>
        <fullName evidence="3">Uncharacterized protein</fullName>
    </submittedName>
</protein>
<sequence>MKSQVCLLLYIVIAILSESAKSQFLSALLPNKLFNVFNTQNQRQSSSSNSQSSSMFSSMSSVDTVNNIPLISSIFSQNSLANGLGGILLNGNTNNLLKDGLQKILNTNKNSHDDFTQSSFQFNPFKQMLGFNEPIFEISSMFNQHQNQAQYAGDNQVLDLKNLISGIVSTTKMNSQLFDKTIEDIVLSNGSYVALNQSLKTSVSKINGNHKKNNKNINSNNGLTTRITTNRMASRGKHVMLLNPMPNHNTIKRRDSSTKSIQGLNLTMTTKLTPPSNTTSNVEIIENKIISTLADTKLKNVKYLFNKTKTNNRLITYIIKKKHMNKELNNATTTTTTTTTETTTTSTSTTTENLEMERKKIIDLADEWMARVKNVTKNVNSFGLKVNTLLSDTQLTALSDRKLLELKDLMRNFRLNRKPQEILNPQNMVKKLEDTAYSTIFTNNNANYSLIEAKTNDKDGSSNVEIFAETFGAENPKVYLVKDG</sequence>
<dbReference type="AlphaFoldDB" id="A0A7R9KC43"/>
<dbReference type="Proteomes" id="UP000759131">
    <property type="component" value="Unassembled WGS sequence"/>
</dbReference>
<keyword evidence="4" id="KW-1185">Reference proteome</keyword>
<gene>
    <name evidence="3" type="ORF">OSB1V03_LOCUS648</name>
</gene>
<dbReference type="EMBL" id="OC854720">
    <property type="protein sequence ID" value="CAD7620153.1"/>
    <property type="molecule type" value="Genomic_DNA"/>
</dbReference>
<feature type="chain" id="PRO_5036403361" evidence="2">
    <location>
        <begin position="23"/>
        <end position="484"/>
    </location>
</feature>
<evidence type="ECO:0000256" key="1">
    <source>
        <dbReference type="SAM" id="MobiDB-lite"/>
    </source>
</evidence>
<accession>A0A7R9KC43</accession>
<dbReference type="OrthoDB" id="10660516at2759"/>
<feature type="region of interest" description="Disordered" evidence="1">
    <location>
        <begin position="331"/>
        <end position="353"/>
    </location>
</feature>
<feature type="signal peptide" evidence="2">
    <location>
        <begin position="1"/>
        <end position="22"/>
    </location>
</feature>
<evidence type="ECO:0000256" key="2">
    <source>
        <dbReference type="SAM" id="SignalP"/>
    </source>
</evidence>
<dbReference type="EMBL" id="CAJPIZ010000145">
    <property type="protein sequence ID" value="CAG2100583.1"/>
    <property type="molecule type" value="Genomic_DNA"/>
</dbReference>
<evidence type="ECO:0000313" key="4">
    <source>
        <dbReference type="Proteomes" id="UP000759131"/>
    </source>
</evidence>
<organism evidence="3">
    <name type="scientific">Medioppia subpectinata</name>
    <dbReference type="NCBI Taxonomy" id="1979941"/>
    <lineage>
        <taxon>Eukaryota</taxon>
        <taxon>Metazoa</taxon>
        <taxon>Ecdysozoa</taxon>
        <taxon>Arthropoda</taxon>
        <taxon>Chelicerata</taxon>
        <taxon>Arachnida</taxon>
        <taxon>Acari</taxon>
        <taxon>Acariformes</taxon>
        <taxon>Sarcoptiformes</taxon>
        <taxon>Oribatida</taxon>
        <taxon>Brachypylina</taxon>
        <taxon>Oppioidea</taxon>
        <taxon>Oppiidae</taxon>
        <taxon>Medioppia</taxon>
    </lineage>
</organism>
<proteinExistence type="predicted"/>
<reference evidence="3" key="1">
    <citation type="submission" date="2020-11" db="EMBL/GenBank/DDBJ databases">
        <authorList>
            <person name="Tran Van P."/>
        </authorList>
    </citation>
    <scope>NUCLEOTIDE SEQUENCE</scope>
</reference>
<name>A0A7R9KC43_9ACAR</name>
<feature type="compositionally biased region" description="Low complexity" evidence="1">
    <location>
        <begin position="332"/>
        <end position="352"/>
    </location>
</feature>